<reference evidence="2 3" key="1">
    <citation type="submission" date="2023-03" db="EMBL/GenBank/DDBJ databases">
        <title>Bacterial isolates from washroom surfaces on a university campus.</title>
        <authorList>
            <person name="Holman D.B."/>
            <person name="Gzyl K.E."/>
            <person name="Taheri A.E."/>
        </authorList>
    </citation>
    <scope>NUCLEOTIDE SEQUENCE [LARGE SCALE GENOMIC DNA]</scope>
    <source>
        <strain evidence="2 3">RD01</strain>
    </source>
</reference>
<accession>A0ABT6J3D0</accession>
<dbReference type="Proteomes" id="UP001159200">
    <property type="component" value="Unassembled WGS sequence"/>
</dbReference>
<comment type="caution">
    <text evidence="2">The sequence shown here is derived from an EMBL/GenBank/DDBJ whole genome shotgun (WGS) entry which is preliminary data.</text>
</comment>
<dbReference type="EMBL" id="JAROYR010000041">
    <property type="protein sequence ID" value="MDH5159236.1"/>
    <property type="molecule type" value="Genomic_DNA"/>
</dbReference>
<keyword evidence="1" id="KW-0472">Membrane</keyword>
<dbReference type="RefSeq" id="WP_155385136.1">
    <property type="nucleotide sequence ID" value="NZ_JALCVD010000047.1"/>
</dbReference>
<protein>
    <submittedName>
        <fullName evidence="2">Uncharacterized protein</fullName>
    </submittedName>
</protein>
<feature type="transmembrane region" description="Helical" evidence="1">
    <location>
        <begin position="12"/>
        <end position="36"/>
    </location>
</feature>
<proteinExistence type="predicted"/>
<organism evidence="2 3">
    <name type="scientific">Staphylococcus cohnii</name>
    <dbReference type="NCBI Taxonomy" id="29382"/>
    <lineage>
        <taxon>Bacteria</taxon>
        <taxon>Bacillati</taxon>
        <taxon>Bacillota</taxon>
        <taxon>Bacilli</taxon>
        <taxon>Bacillales</taxon>
        <taxon>Staphylococcaceae</taxon>
        <taxon>Staphylococcus</taxon>
        <taxon>Staphylococcus cohnii species complex</taxon>
    </lineage>
</organism>
<gene>
    <name evidence="2" type="ORF">P5X59_13260</name>
</gene>
<keyword evidence="1" id="KW-1133">Transmembrane helix</keyword>
<keyword evidence="3" id="KW-1185">Reference proteome</keyword>
<keyword evidence="1" id="KW-0812">Transmembrane</keyword>
<dbReference type="GeneID" id="58098784"/>
<evidence type="ECO:0000313" key="3">
    <source>
        <dbReference type="Proteomes" id="UP001159200"/>
    </source>
</evidence>
<sequence>MNLKKTERNLFSIFLSLGSLFAIFSGFFILGIGMLIGGATLLTKSISEE</sequence>
<evidence type="ECO:0000256" key="1">
    <source>
        <dbReference type="SAM" id="Phobius"/>
    </source>
</evidence>
<name>A0ABT6J3D0_9STAP</name>
<evidence type="ECO:0000313" key="2">
    <source>
        <dbReference type="EMBL" id="MDH5159236.1"/>
    </source>
</evidence>